<evidence type="ECO:0000256" key="2">
    <source>
        <dbReference type="ARBA" id="ARBA00010515"/>
    </source>
</evidence>
<dbReference type="EC" id="3.1.1.-" evidence="4"/>
<name>A0A5Q5BJX8_MYCSS</name>
<dbReference type="InterPro" id="IPR019819">
    <property type="entry name" value="Carboxylesterase_B_CS"/>
</dbReference>
<evidence type="ECO:0000313" key="6">
    <source>
        <dbReference type="EMBL" id="ABG08619.1"/>
    </source>
</evidence>
<dbReference type="PANTHER" id="PTHR11559">
    <property type="entry name" value="CARBOXYLESTERASE"/>
    <property type="match status" value="1"/>
</dbReference>
<dbReference type="KEGG" id="mmc:Mmcs_2511"/>
<keyword evidence="3 4" id="KW-0378">Hydrolase</keyword>
<dbReference type="AlphaFoldDB" id="A0A5Q5BJX8"/>
<dbReference type="InterPro" id="IPR002168">
    <property type="entry name" value="Lipase_GDXG_HIS_AS"/>
</dbReference>
<dbReference type="InterPro" id="IPR029058">
    <property type="entry name" value="AB_hydrolase_fold"/>
</dbReference>
<organism evidence="6">
    <name type="scientific">Mycobacterium sp. (strain MCS)</name>
    <dbReference type="NCBI Taxonomy" id="164756"/>
    <lineage>
        <taxon>Bacteria</taxon>
        <taxon>Bacillati</taxon>
        <taxon>Actinomycetota</taxon>
        <taxon>Actinomycetes</taxon>
        <taxon>Mycobacteriales</taxon>
        <taxon>Mycobacteriaceae</taxon>
        <taxon>Mycobacterium</taxon>
    </lineage>
</organism>
<evidence type="ECO:0000256" key="4">
    <source>
        <dbReference type="RuleBase" id="RU361235"/>
    </source>
</evidence>
<dbReference type="SUPFAM" id="SSF53474">
    <property type="entry name" value="alpha/beta-Hydrolases"/>
    <property type="match status" value="1"/>
</dbReference>
<proteinExistence type="inferred from homology"/>
<dbReference type="PROSITE" id="PS00941">
    <property type="entry name" value="CARBOXYLESTERASE_B_2"/>
    <property type="match status" value="1"/>
</dbReference>
<dbReference type="InterPro" id="IPR002018">
    <property type="entry name" value="CarbesteraseB"/>
</dbReference>
<dbReference type="InterPro" id="IPR050309">
    <property type="entry name" value="Type-B_Carboxylest/Lipase"/>
</dbReference>
<dbReference type="GO" id="GO:0016787">
    <property type="term" value="F:hydrolase activity"/>
    <property type="evidence" value="ECO:0007669"/>
    <property type="project" value="UniProtKB-KW"/>
</dbReference>
<dbReference type="PROSITE" id="PS01173">
    <property type="entry name" value="LIPASE_GDXG_HIS"/>
    <property type="match status" value="1"/>
</dbReference>
<evidence type="ECO:0000256" key="1">
    <source>
        <dbReference type="ARBA" id="ARBA00005964"/>
    </source>
</evidence>
<accession>A0A5Q5BJX8</accession>
<feature type="domain" description="Carboxylesterase type B" evidence="5">
    <location>
        <begin position="34"/>
        <end position="520"/>
    </location>
</feature>
<dbReference type="InterPro" id="IPR019826">
    <property type="entry name" value="Carboxylesterase_B_AS"/>
</dbReference>
<protein>
    <recommendedName>
        <fullName evidence="4">Carboxylic ester hydrolase</fullName>
        <ecNumber evidence="4">3.1.1.-</ecNumber>
    </recommendedName>
</protein>
<evidence type="ECO:0000259" key="5">
    <source>
        <dbReference type="Pfam" id="PF00135"/>
    </source>
</evidence>
<comment type="similarity">
    <text evidence="1 4">Belongs to the type-B carboxylesterase/lipase family.</text>
</comment>
<gene>
    <name evidence="6" type="ordered locus">Mmcs_2511</name>
</gene>
<comment type="similarity">
    <text evidence="2">Belongs to the 'GDXG' lipolytic enzyme family.</text>
</comment>
<evidence type="ECO:0000256" key="3">
    <source>
        <dbReference type="ARBA" id="ARBA00022801"/>
    </source>
</evidence>
<sequence>MVARLAGRHAHPGQARPRATIRYRQKMHERTVRATISTGTIEGFTRDRVHRWRAIPYAQPPVGRRRFRAPLPAEPWRGVRYCHSVGNCAPQDPKYTLLGVGKRQQMSEDCLTLNVVAPEKPADGPLPVMFFIHGGGYAFGSSATPIYDGAAMARRGCVYVSVNYRLGPLGCMDFSSLSTPENPIDSNLFLRDLVMALRWVRDNIAVFGGDPDNVTIFGESAGAHAVATLLAVPQAKGLFHQAISQSPASGMVRSHEAAAVFAEHFVEFLDARPQDGAAALMAARPAELGDALEHLIRRGMTHMPGAFPVGPSYGTDYLPVEPVAAMAEGSAHRVPLIVGNNLEEGRLFSRFLPLLPMSEPMIETLLADSDAERRDRITAAYPGYPSSSACMQLGGDFAFGTATWQISEAHSRHAPTYVYRYDYAPRTLKWTGLGATHATELLAVFDTYRTRFGALLTAAADRRSAIKVSADVQRRWRAFSRTGTPGDAWAPYSADQRVVRVFDRKPRIEHDPDAHRRQAWEGFTLSAR</sequence>
<dbReference type="Gene3D" id="3.40.50.1820">
    <property type="entry name" value="alpha/beta hydrolase"/>
    <property type="match status" value="1"/>
</dbReference>
<reference evidence="6" key="1">
    <citation type="submission" date="2006-06" db="EMBL/GenBank/DDBJ databases">
        <title>Complete sequence of chromosome of Mycobacterium sp. MCS.</title>
        <authorList>
            <consortium name="US DOE Joint Genome Institute"/>
            <person name="Copeland A."/>
            <person name="Lucas S."/>
            <person name="Lapidus A."/>
            <person name="Barry K."/>
            <person name="Detter J.C."/>
            <person name="Glavina del Rio T."/>
            <person name="Hammon N."/>
            <person name="Israni S."/>
            <person name="Dalin E."/>
            <person name="Tice H."/>
            <person name="Pitluck S."/>
            <person name="Martinez M."/>
            <person name="Schmutz J."/>
            <person name="Larimer F."/>
            <person name="Land M."/>
            <person name="Hauser L."/>
            <person name="Kyrpides N."/>
            <person name="Kim E."/>
            <person name="Miller C.D."/>
            <person name="Hughes J.E."/>
            <person name="Anderson A.J."/>
            <person name="Sims R.C."/>
            <person name="Richardson P."/>
        </authorList>
    </citation>
    <scope>NUCLEOTIDE SEQUENCE [LARGE SCALE GENOMIC DNA]</scope>
    <source>
        <strain evidence="6">MCS</strain>
    </source>
</reference>
<dbReference type="Pfam" id="PF00135">
    <property type="entry name" value="COesterase"/>
    <property type="match status" value="1"/>
</dbReference>
<dbReference type="PROSITE" id="PS00122">
    <property type="entry name" value="CARBOXYLESTERASE_B_1"/>
    <property type="match status" value="1"/>
</dbReference>
<dbReference type="EMBL" id="CP000384">
    <property type="protein sequence ID" value="ABG08619.1"/>
    <property type="molecule type" value="Genomic_DNA"/>
</dbReference>